<keyword evidence="4" id="KW-0472">Membrane</keyword>
<dbReference type="GeneID" id="85006842"/>
<dbReference type="PANTHER" id="PTHR44688">
    <property type="entry name" value="DNA-BINDING TRANSCRIPTIONAL ACTIVATOR DEVR_DOSR"/>
    <property type="match status" value="1"/>
</dbReference>
<feature type="transmembrane region" description="Helical" evidence="4">
    <location>
        <begin position="129"/>
        <end position="153"/>
    </location>
</feature>
<dbReference type="InterPro" id="IPR036388">
    <property type="entry name" value="WH-like_DNA-bd_sf"/>
</dbReference>
<feature type="transmembrane region" description="Helical" evidence="4">
    <location>
        <begin position="6"/>
        <end position="22"/>
    </location>
</feature>
<evidence type="ECO:0000313" key="7">
    <source>
        <dbReference type="Proteomes" id="UP000006001"/>
    </source>
</evidence>
<proteinExistence type="predicted"/>
<dbReference type="PRINTS" id="PR00038">
    <property type="entry name" value="HTHLUXR"/>
</dbReference>
<evidence type="ECO:0000256" key="4">
    <source>
        <dbReference type="SAM" id="Phobius"/>
    </source>
</evidence>
<dbReference type="GO" id="GO:0003677">
    <property type="term" value="F:DNA binding"/>
    <property type="evidence" value="ECO:0007669"/>
    <property type="project" value="UniProtKB-KW"/>
</dbReference>
<evidence type="ECO:0000256" key="3">
    <source>
        <dbReference type="ARBA" id="ARBA00023163"/>
    </source>
</evidence>
<evidence type="ECO:0000256" key="1">
    <source>
        <dbReference type="ARBA" id="ARBA00023015"/>
    </source>
</evidence>
<evidence type="ECO:0000256" key="2">
    <source>
        <dbReference type="ARBA" id="ARBA00023125"/>
    </source>
</evidence>
<dbReference type="SUPFAM" id="SSF46894">
    <property type="entry name" value="C-terminal effector domain of the bipartite response regulators"/>
    <property type="match status" value="1"/>
</dbReference>
<gene>
    <name evidence="6" type="ORF">HMPREF0762_00172</name>
</gene>
<dbReference type="Gene3D" id="1.10.10.10">
    <property type="entry name" value="Winged helix-like DNA-binding domain superfamily/Winged helix DNA-binding domain"/>
    <property type="match status" value="1"/>
</dbReference>
<dbReference type="eggNOG" id="COG2197">
    <property type="taxonomic scope" value="Bacteria"/>
</dbReference>
<keyword evidence="7" id="KW-1185">Reference proteome</keyword>
<evidence type="ECO:0000313" key="6">
    <source>
        <dbReference type="EMBL" id="EEZ62080.1"/>
    </source>
</evidence>
<dbReference type="InterPro" id="IPR016032">
    <property type="entry name" value="Sig_transdc_resp-reg_C-effctor"/>
</dbReference>
<dbReference type="RefSeq" id="WP_006361416.1">
    <property type="nucleotide sequence ID" value="NZ_GG700630.1"/>
</dbReference>
<dbReference type="EMBL" id="ACUX02000004">
    <property type="protein sequence ID" value="EEZ62080.1"/>
    <property type="molecule type" value="Genomic_DNA"/>
</dbReference>
<dbReference type="PROSITE" id="PS50043">
    <property type="entry name" value="HTH_LUXR_2"/>
    <property type="match status" value="1"/>
</dbReference>
<accession>D0WEE2</accession>
<feature type="transmembrane region" description="Helical" evidence="4">
    <location>
        <begin position="53"/>
        <end position="76"/>
    </location>
</feature>
<dbReference type="OrthoDB" id="3178268at2"/>
<feature type="transmembrane region" description="Helical" evidence="4">
    <location>
        <begin position="97"/>
        <end position="117"/>
    </location>
</feature>
<keyword evidence="4" id="KW-0812">Transmembrane</keyword>
<feature type="domain" description="HTH luxR-type" evidence="5">
    <location>
        <begin position="224"/>
        <end position="290"/>
    </location>
</feature>
<protein>
    <submittedName>
        <fullName evidence="6">Transcriptional regulator, LuxR family</fullName>
    </submittedName>
</protein>
<dbReference type="Proteomes" id="UP000006001">
    <property type="component" value="Unassembled WGS sequence"/>
</dbReference>
<dbReference type="SMART" id="SM00421">
    <property type="entry name" value="HTH_LUXR"/>
    <property type="match status" value="1"/>
</dbReference>
<evidence type="ECO:0000259" key="5">
    <source>
        <dbReference type="PROSITE" id="PS50043"/>
    </source>
</evidence>
<dbReference type="GO" id="GO:0006355">
    <property type="term" value="P:regulation of DNA-templated transcription"/>
    <property type="evidence" value="ECO:0007669"/>
    <property type="project" value="InterPro"/>
</dbReference>
<dbReference type="Pfam" id="PF00196">
    <property type="entry name" value="GerE"/>
    <property type="match status" value="1"/>
</dbReference>
<keyword evidence="3" id="KW-0804">Transcription</keyword>
<organism evidence="6 7">
    <name type="scientific">Slackia exigua (strain ATCC 700122 / DSM 15923 / CIP 105133 / JCM 11022 / KCTC 5966 / S-7)</name>
    <dbReference type="NCBI Taxonomy" id="649764"/>
    <lineage>
        <taxon>Bacteria</taxon>
        <taxon>Bacillati</taxon>
        <taxon>Actinomycetota</taxon>
        <taxon>Coriobacteriia</taxon>
        <taxon>Eggerthellales</taxon>
        <taxon>Eggerthellaceae</taxon>
        <taxon>Slackia</taxon>
    </lineage>
</organism>
<comment type="caution">
    <text evidence="6">The sequence shown here is derived from an EMBL/GenBank/DDBJ whole genome shotgun (WGS) entry which is preliminary data.</text>
</comment>
<name>D0WEE2_SLAES</name>
<reference evidence="6" key="1">
    <citation type="submission" date="2009-10" db="EMBL/GenBank/DDBJ databases">
        <authorList>
            <person name="Weinstock G."/>
            <person name="Sodergren E."/>
            <person name="Clifton S."/>
            <person name="Fulton L."/>
            <person name="Fulton B."/>
            <person name="Courtney L."/>
            <person name="Fronick C."/>
            <person name="Harrison M."/>
            <person name="Strong C."/>
            <person name="Farmer C."/>
            <person name="Delahaunty K."/>
            <person name="Markovic C."/>
            <person name="Hall O."/>
            <person name="Minx P."/>
            <person name="Tomlinson C."/>
            <person name="Mitreva M."/>
            <person name="Nelson J."/>
            <person name="Hou S."/>
            <person name="Wollam A."/>
            <person name="Pepin K.H."/>
            <person name="Johnson M."/>
            <person name="Bhonagiri V."/>
            <person name="Nash W.E."/>
            <person name="Warren W."/>
            <person name="Chinwalla A."/>
            <person name="Mardis E.R."/>
            <person name="Wilson R.K."/>
        </authorList>
    </citation>
    <scope>NUCLEOTIDE SEQUENCE [LARGE SCALE GENOMIC DNA]</scope>
    <source>
        <strain evidence="6">ATCC 700122</strain>
    </source>
</reference>
<dbReference type="CDD" id="cd06170">
    <property type="entry name" value="LuxR_C_like"/>
    <property type="match status" value="1"/>
</dbReference>
<dbReference type="PANTHER" id="PTHR44688:SF16">
    <property type="entry name" value="DNA-BINDING TRANSCRIPTIONAL ACTIVATOR DEVR_DOSR"/>
    <property type="match status" value="1"/>
</dbReference>
<dbReference type="HOGENOM" id="CLU_949629_0_0_11"/>
<keyword evidence="1" id="KW-0805">Transcription regulation</keyword>
<dbReference type="AlphaFoldDB" id="D0WEE2"/>
<keyword evidence="2" id="KW-0238">DNA-binding</keyword>
<dbReference type="STRING" id="649764.HMPREF0762_00172"/>
<sequence length="293" mass="32270">MIASWTPLAFAFFVAIIVAGWIPNRESDAFTSLRALFATALISFFPLSPGSELNMWLVLVFSMVWVVSLAGISMLVSCEVDREYAECGSFSVGRSTLSICIGVLAGLMIVAFIKFSIPQFSEVVERNSSGTMLVCSLSMICVMVLFVATNVLATKGMLHEVALFGRGKLAFHVPEETIVHAGKQDAADNSEKRFQTAERMQLHQGSIRSTEESIQQPPVVTCCKNIAFEYGLTPRELEVLIILAQGNTLVRVQEELVISEGTAITHRRNIYRKLDIHSKQELIDFVRIGGPSC</sequence>
<keyword evidence="4" id="KW-1133">Transmembrane helix</keyword>
<dbReference type="InterPro" id="IPR000792">
    <property type="entry name" value="Tscrpt_reg_LuxR_C"/>
</dbReference>